<protein>
    <submittedName>
        <fullName evidence="1">Uncharacterized protein</fullName>
    </submittedName>
</protein>
<dbReference type="AlphaFoldDB" id="A0A382T901"/>
<sequence length="42" mass="4951">VVHTGVEMTEYVSCHSIIYETVDDDGHIKYYTTNMDFNHSWL</sequence>
<dbReference type="EMBL" id="UINC01134834">
    <property type="protein sequence ID" value="SVD18619.1"/>
    <property type="molecule type" value="Genomic_DNA"/>
</dbReference>
<organism evidence="1">
    <name type="scientific">marine metagenome</name>
    <dbReference type="NCBI Taxonomy" id="408172"/>
    <lineage>
        <taxon>unclassified sequences</taxon>
        <taxon>metagenomes</taxon>
        <taxon>ecological metagenomes</taxon>
    </lineage>
</organism>
<proteinExistence type="predicted"/>
<name>A0A382T901_9ZZZZ</name>
<reference evidence="1" key="1">
    <citation type="submission" date="2018-05" db="EMBL/GenBank/DDBJ databases">
        <authorList>
            <person name="Lanie J.A."/>
            <person name="Ng W.-L."/>
            <person name="Kazmierczak K.M."/>
            <person name="Andrzejewski T.M."/>
            <person name="Davidsen T.M."/>
            <person name="Wayne K.J."/>
            <person name="Tettelin H."/>
            <person name="Glass J.I."/>
            <person name="Rusch D."/>
            <person name="Podicherti R."/>
            <person name="Tsui H.-C.T."/>
            <person name="Winkler M.E."/>
        </authorList>
    </citation>
    <scope>NUCLEOTIDE SEQUENCE</scope>
</reference>
<feature type="non-terminal residue" evidence="1">
    <location>
        <position position="42"/>
    </location>
</feature>
<gene>
    <name evidence="1" type="ORF">METZ01_LOCUS371473</name>
</gene>
<feature type="non-terminal residue" evidence="1">
    <location>
        <position position="1"/>
    </location>
</feature>
<accession>A0A382T901</accession>
<evidence type="ECO:0000313" key="1">
    <source>
        <dbReference type="EMBL" id="SVD18619.1"/>
    </source>
</evidence>